<dbReference type="SUPFAM" id="SSF53955">
    <property type="entry name" value="Lysozyme-like"/>
    <property type="match status" value="1"/>
</dbReference>
<evidence type="ECO:0000256" key="1">
    <source>
        <dbReference type="SAM" id="MobiDB-lite"/>
    </source>
</evidence>
<sequence>MSDQAARRERRISALIALTAVCGVAALIVSAALLAKSPSSAPRAQPTPTTTMAPVKPVSEPVAPQPEPSGERIAASWLTTTSRQTGIGTVALEAYALASVRLEREQPKCHVGWTTLAGIGAIESGHGTNGGTRLRADGTTTRPIVGPALDGSAGTARIPSDEQSERWHGDTEWDHAVGPMQFIPSTWRTWGSDGNHDGTADPNNIIDAAYAAGRYLCASGRDLQTGEGWTQAIFSYNHSEDYVRSVVARANSYIKP</sequence>
<dbReference type="Pfam" id="PF13406">
    <property type="entry name" value="SLT_2"/>
    <property type="match status" value="1"/>
</dbReference>
<accession>A0A5M4FH86</accession>
<dbReference type="InterPro" id="IPR043426">
    <property type="entry name" value="MltB-like"/>
</dbReference>
<evidence type="ECO:0000313" key="4">
    <source>
        <dbReference type="EMBL" id="KAA1399450.1"/>
    </source>
</evidence>
<feature type="region of interest" description="Disordered" evidence="1">
    <location>
        <begin position="38"/>
        <end position="70"/>
    </location>
</feature>
<comment type="caution">
    <text evidence="4">The sequence shown here is derived from an EMBL/GenBank/DDBJ whole genome shotgun (WGS) entry which is preliminary data.</text>
</comment>
<reference evidence="4" key="1">
    <citation type="submission" date="2019-09" db="EMBL/GenBank/DDBJ databases">
        <authorList>
            <person name="Li J."/>
        </authorList>
    </citation>
    <scope>NUCLEOTIDE SEQUENCE [LARGE SCALE GENOMIC DNA]</scope>
    <source>
        <strain evidence="4">JCM 14732</strain>
    </source>
</reference>
<dbReference type="OrthoDB" id="9796191at2"/>
<keyword evidence="2" id="KW-0812">Transmembrane</keyword>
<name>A0A5M4FH86_9ACTN</name>
<evidence type="ECO:0000259" key="3">
    <source>
        <dbReference type="Pfam" id="PF13406"/>
    </source>
</evidence>
<dbReference type="RefSeq" id="WP_149687591.1">
    <property type="nucleotide sequence ID" value="NZ_SDPQ02000001.1"/>
</dbReference>
<dbReference type="Proteomes" id="UP000380867">
    <property type="component" value="Unassembled WGS sequence"/>
</dbReference>
<proteinExistence type="predicted"/>
<keyword evidence="2" id="KW-0472">Membrane</keyword>
<feature type="transmembrane region" description="Helical" evidence="2">
    <location>
        <begin position="12"/>
        <end position="35"/>
    </location>
</feature>
<dbReference type="Gene3D" id="1.10.530.10">
    <property type="match status" value="1"/>
</dbReference>
<keyword evidence="2" id="KW-1133">Transmembrane helix</keyword>
<dbReference type="InterPro" id="IPR031304">
    <property type="entry name" value="SLT_2"/>
</dbReference>
<dbReference type="GO" id="GO:0009253">
    <property type="term" value="P:peptidoglycan catabolic process"/>
    <property type="evidence" value="ECO:0007669"/>
    <property type="project" value="TreeGrafter"/>
</dbReference>
<dbReference type="InterPro" id="IPR023346">
    <property type="entry name" value="Lysozyme-like_dom_sf"/>
</dbReference>
<keyword evidence="5" id="KW-1185">Reference proteome</keyword>
<evidence type="ECO:0000313" key="5">
    <source>
        <dbReference type="Proteomes" id="UP000380867"/>
    </source>
</evidence>
<dbReference type="EMBL" id="SDPQ02000001">
    <property type="protein sequence ID" value="KAA1399450.1"/>
    <property type="molecule type" value="Genomic_DNA"/>
</dbReference>
<dbReference type="AlphaFoldDB" id="A0A5M4FH86"/>
<evidence type="ECO:0000256" key="2">
    <source>
        <dbReference type="SAM" id="Phobius"/>
    </source>
</evidence>
<gene>
    <name evidence="4" type="ORF">ESP70_001370</name>
</gene>
<organism evidence="4 5">
    <name type="scientific">Aeromicrobium ginsengisoli</name>
    <dbReference type="NCBI Taxonomy" id="363867"/>
    <lineage>
        <taxon>Bacteria</taxon>
        <taxon>Bacillati</taxon>
        <taxon>Actinomycetota</taxon>
        <taxon>Actinomycetes</taxon>
        <taxon>Propionibacteriales</taxon>
        <taxon>Nocardioidaceae</taxon>
        <taxon>Aeromicrobium</taxon>
    </lineage>
</organism>
<dbReference type="CDD" id="cd13399">
    <property type="entry name" value="Slt35-like"/>
    <property type="match status" value="1"/>
</dbReference>
<dbReference type="GO" id="GO:0008933">
    <property type="term" value="F:peptidoglycan lytic transglycosylase activity"/>
    <property type="evidence" value="ECO:0007669"/>
    <property type="project" value="TreeGrafter"/>
</dbReference>
<protein>
    <submittedName>
        <fullName evidence="4">Lytic murein transglycosylase</fullName>
    </submittedName>
</protein>
<dbReference type="PANTHER" id="PTHR30163">
    <property type="entry name" value="MEMBRANE-BOUND LYTIC MUREIN TRANSGLYCOSYLASE B"/>
    <property type="match status" value="1"/>
</dbReference>
<dbReference type="PANTHER" id="PTHR30163:SF8">
    <property type="entry name" value="LYTIC MUREIN TRANSGLYCOSYLASE"/>
    <property type="match status" value="1"/>
</dbReference>
<feature type="domain" description="Transglycosylase SLT" evidence="3">
    <location>
        <begin position="172"/>
        <end position="231"/>
    </location>
</feature>